<feature type="region of interest" description="Disordered" evidence="1">
    <location>
        <begin position="159"/>
        <end position="212"/>
    </location>
</feature>
<evidence type="ECO:0000256" key="1">
    <source>
        <dbReference type="SAM" id="MobiDB-lite"/>
    </source>
</evidence>
<proteinExistence type="predicted"/>
<organism evidence="2 3">
    <name type="scientific">Globodera pallida</name>
    <name type="common">Potato cyst nematode worm</name>
    <name type="synonym">Heterodera pallida</name>
    <dbReference type="NCBI Taxonomy" id="36090"/>
    <lineage>
        <taxon>Eukaryota</taxon>
        <taxon>Metazoa</taxon>
        <taxon>Ecdysozoa</taxon>
        <taxon>Nematoda</taxon>
        <taxon>Chromadorea</taxon>
        <taxon>Rhabditida</taxon>
        <taxon>Tylenchina</taxon>
        <taxon>Tylenchomorpha</taxon>
        <taxon>Tylenchoidea</taxon>
        <taxon>Heteroderidae</taxon>
        <taxon>Heteroderinae</taxon>
        <taxon>Globodera</taxon>
    </lineage>
</organism>
<name>A0A183C6L1_GLOPA</name>
<evidence type="ECO:0000313" key="3">
    <source>
        <dbReference type="WBParaSite" id="GPLIN_000850700"/>
    </source>
</evidence>
<reference evidence="2" key="1">
    <citation type="submission" date="2014-05" db="EMBL/GenBank/DDBJ databases">
        <title>The genome and life-stage specific transcriptomes of Globodera pallida elucidate key aspects of plant parasitism by a cyst nematode.</title>
        <authorList>
            <person name="Cotton J.A."/>
            <person name="Lilley C.J."/>
            <person name="Jones L.M."/>
            <person name="Kikuchi T."/>
            <person name="Reid A.J."/>
            <person name="Thorpe P."/>
            <person name="Tsai I.J."/>
            <person name="Beasley H."/>
            <person name="Blok V."/>
            <person name="Cock P.J.A."/>
            <person name="Van den Akker S.E."/>
            <person name="Holroyd N."/>
            <person name="Hunt M."/>
            <person name="Mantelin S."/>
            <person name="Naghra H."/>
            <person name="Pain A."/>
            <person name="Palomares-Rius J.E."/>
            <person name="Zarowiecki M."/>
            <person name="Berriman M."/>
            <person name="Jones J.T."/>
            <person name="Urwin P.E."/>
        </authorList>
    </citation>
    <scope>NUCLEOTIDE SEQUENCE [LARGE SCALE GENOMIC DNA]</scope>
    <source>
        <strain evidence="2">Lindley</strain>
    </source>
</reference>
<dbReference type="WBParaSite" id="GPLIN_000850700">
    <property type="protein sequence ID" value="GPLIN_000850700"/>
    <property type="gene ID" value="GPLIN_000850700"/>
</dbReference>
<protein>
    <submittedName>
        <fullName evidence="3">NPL domain-containing protein</fullName>
    </submittedName>
</protein>
<feature type="compositionally biased region" description="Acidic residues" evidence="1">
    <location>
        <begin position="193"/>
        <end position="212"/>
    </location>
</feature>
<sequence>MDDDDNADGNNKKRSFGIGKLGKSIKFSGFGKLRKGINFSSFSECGKIGAKYKVLPPAKYQIYLIFGEFDNIHDEEVQKIAITTDDRGNFKWNFNTMVVKNENVELKDNQEVTVMLCKDEDKGCYVFQKYGNYAKMKTQMAETDNRFYEYFQVQYENPVLSNDSEDLDDESPSEEEESDEQLHSPNHQGKDDPEPEDDEEEDDDDDVGSPKN</sequence>
<keyword evidence="2" id="KW-1185">Reference proteome</keyword>
<dbReference type="AlphaFoldDB" id="A0A183C6L1"/>
<dbReference type="Proteomes" id="UP000050741">
    <property type="component" value="Unassembled WGS sequence"/>
</dbReference>
<evidence type="ECO:0000313" key="2">
    <source>
        <dbReference type="Proteomes" id="UP000050741"/>
    </source>
</evidence>
<reference evidence="3" key="2">
    <citation type="submission" date="2016-06" db="UniProtKB">
        <authorList>
            <consortium name="WormBaseParasite"/>
        </authorList>
    </citation>
    <scope>IDENTIFICATION</scope>
</reference>
<feature type="compositionally biased region" description="Acidic residues" evidence="1">
    <location>
        <begin position="163"/>
        <end position="179"/>
    </location>
</feature>
<accession>A0A183C6L1</accession>